<dbReference type="EMBL" id="KI392532">
    <property type="protein sequence ID" value="ERN14504.1"/>
    <property type="molecule type" value="Genomic_DNA"/>
</dbReference>
<sequence>MLVTQARIRVYGVHVIPLPRTCSSPFCFWFFDTRLSEKFPSLKPISWKPIAIKASFSSPTKPNTHLLNLASSSKAQSKWCVYLIISSDLSKTYVGVTVNFDKRLKQHNGELRGGAKASRAGRPWARVCTIEGFIDRSEACQFESKWKTISRKLPRKRNHANEGEQSDLHFIPVVKHRETALDRVRKSVDCSHLNIYWNLDTP</sequence>
<dbReference type="Pfam" id="PF01541">
    <property type="entry name" value="GIY-YIG"/>
    <property type="match status" value="1"/>
</dbReference>
<organism evidence="2 3">
    <name type="scientific">Amborella trichopoda</name>
    <dbReference type="NCBI Taxonomy" id="13333"/>
    <lineage>
        <taxon>Eukaryota</taxon>
        <taxon>Viridiplantae</taxon>
        <taxon>Streptophyta</taxon>
        <taxon>Embryophyta</taxon>
        <taxon>Tracheophyta</taxon>
        <taxon>Spermatophyta</taxon>
        <taxon>Magnoliopsida</taxon>
        <taxon>Amborellales</taxon>
        <taxon>Amborellaceae</taxon>
        <taxon>Amborella</taxon>
    </lineage>
</organism>
<evidence type="ECO:0000259" key="1">
    <source>
        <dbReference type="PROSITE" id="PS50164"/>
    </source>
</evidence>
<evidence type="ECO:0000313" key="2">
    <source>
        <dbReference type="EMBL" id="ERN14504.1"/>
    </source>
</evidence>
<dbReference type="PANTHER" id="PTHR20208">
    <property type="entry name" value="STRUCTURE-SPECIFIC ENDONUCLEASE SUBUNIT SLX1"/>
    <property type="match status" value="1"/>
</dbReference>
<dbReference type="STRING" id="13333.U5CWJ1"/>
<keyword evidence="3" id="KW-1185">Reference proteome</keyword>
<evidence type="ECO:0000313" key="3">
    <source>
        <dbReference type="Proteomes" id="UP000017836"/>
    </source>
</evidence>
<dbReference type="OMA" id="RPWACAC"/>
<dbReference type="eggNOG" id="KOG3005">
    <property type="taxonomic scope" value="Eukaryota"/>
</dbReference>
<feature type="domain" description="GIY-YIG" evidence="1">
    <location>
        <begin position="77"/>
        <end position="158"/>
    </location>
</feature>
<name>U5CWJ1_AMBTC</name>
<dbReference type="OrthoDB" id="24645at2759"/>
<dbReference type="PANTHER" id="PTHR20208:SF13">
    <property type="entry name" value="STRUCTURE-SPECIFIC ENDONUCLEASE SUBUNIT SLX1"/>
    <property type="match status" value="1"/>
</dbReference>
<dbReference type="Gramene" id="ERN14504">
    <property type="protein sequence ID" value="ERN14504"/>
    <property type="gene ID" value="AMTR_s00038p00020170"/>
</dbReference>
<dbReference type="PROSITE" id="PS50164">
    <property type="entry name" value="GIY_YIG"/>
    <property type="match status" value="1"/>
</dbReference>
<dbReference type="KEGG" id="atr:18442807"/>
<dbReference type="Gene3D" id="3.40.1440.10">
    <property type="entry name" value="GIY-YIG endonuclease"/>
    <property type="match status" value="1"/>
</dbReference>
<dbReference type="InterPro" id="IPR050381">
    <property type="entry name" value="SLX1_endonuclease"/>
</dbReference>
<accession>U5CWJ1</accession>
<reference evidence="3" key="1">
    <citation type="journal article" date="2013" name="Science">
        <title>The Amborella genome and the evolution of flowering plants.</title>
        <authorList>
            <consortium name="Amborella Genome Project"/>
        </authorList>
    </citation>
    <scope>NUCLEOTIDE SEQUENCE [LARGE SCALE GENOMIC DNA]</scope>
</reference>
<dbReference type="Proteomes" id="UP000017836">
    <property type="component" value="Unassembled WGS sequence"/>
</dbReference>
<dbReference type="InterPro" id="IPR035901">
    <property type="entry name" value="GIY-YIG_endonuc_sf"/>
</dbReference>
<protein>
    <recommendedName>
        <fullName evidence="1">GIY-YIG domain-containing protein</fullName>
    </recommendedName>
</protein>
<proteinExistence type="predicted"/>
<dbReference type="InterPro" id="IPR000305">
    <property type="entry name" value="GIY-YIG_endonuc"/>
</dbReference>
<dbReference type="SUPFAM" id="SSF82771">
    <property type="entry name" value="GIY-YIG endonuclease"/>
    <property type="match status" value="1"/>
</dbReference>
<dbReference type="HOGENOM" id="CLU_109147_0_0_1"/>
<dbReference type="AlphaFoldDB" id="U5CWJ1"/>
<gene>
    <name evidence="2" type="ORF">AMTR_s00038p00020170</name>
</gene>